<gene>
    <name evidence="1" type="ORF">GCM10008957_32800</name>
</gene>
<dbReference type="Proteomes" id="UP000603865">
    <property type="component" value="Unassembled WGS sequence"/>
</dbReference>
<accession>A0A918F7W8</accession>
<dbReference type="AlphaFoldDB" id="A0A918F7W8"/>
<name>A0A918F7W8_9DEIO</name>
<sequence length="149" mass="16903">MDAQKSSRLTQLLCTEDHRPFDPFLHSTLARRWNLAREAYQDHQASDDDLAIRLTQIQWRNRPSLSAALLRLAEEADQLARHPANHTSPFPVLVFLNAGTYAVVRCDIDNTDLTCWRVTQPGPSHQFGPQTGEALGVPFHLHHPFVMCP</sequence>
<keyword evidence="2" id="KW-1185">Reference proteome</keyword>
<reference evidence="1" key="1">
    <citation type="journal article" date="2014" name="Int. J. Syst. Evol. Microbiol.">
        <title>Complete genome sequence of Corynebacterium casei LMG S-19264T (=DSM 44701T), isolated from a smear-ripened cheese.</title>
        <authorList>
            <consortium name="US DOE Joint Genome Institute (JGI-PGF)"/>
            <person name="Walter F."/>
            <person name="Albersmeier A."/>
            <person name="Kalinowski J."/>
            <person name="Ruckert C."/>
        </authorList>
    </citation>
    <scope>NUCLEOTIDE SEQUENCE</scope>
    <source>
        <strain evidence="1">JCM 31311</strain>
    </source>
</reference>
<evidence type="ECO:0000313" key="2">
    <source>
        <dbReference type="Proteomes" id="UP000603865"/>
    </source>
</evidence>
<reference evidence="1" key="2">
    <citation type="submission" date="2020-09" db="EMBL/GenBank/DDBJ databases">
        <authorList>
            <person name="Sun Q."/>
            <person name="Ohkuma M."/>
        </authorList>
    </citation>
    <scope>NUCLEOTIDE SEQUENCE</scope>
    <source>
        <strain evidence="1">JCM 31311</strain>
    </source>
</reference>
<organism evidence="1 2">
    <name type="scientific">Deinococcus ruber</name>
    <dbReference type="NCBI Taxonomy" id="1848197"/>
    <lineage>
        <taxon>Bacteria</taxon>
        <taxon>Thermotogati</taxon>
        <taxon>Deinococcota</taxon>
        <taxon>Deinococci</taxon>
        <taxon>Deinococcales</taxon>
        <taxon>Deinococcaceae</taxon>
        <taxon>Deinococcus</taxon>
    </lineage>
</organism>
<evidence type="ECO:0000313" key="1">
    <source>
        <dbReference type="EMBL" id="GGR17502.1"/>
    </source>
</evidence>
<protein>
    <submittedName>
        <fullName evidence="1">Uncharacterized protein</fullName>
    </submittedName>
</protein>
<comment type="caution">
    <text evidence="1">The sequence shown here is derived from an EMBL/GenBank/DDBJ whole genome shotgun (WGS) entry which is preliminary data.</text>
</comment>
<proteinExistence type="predicted"/>
<dbReference type="EMBL" id="BMQL01000020">
    <property type="protein sequence ID" value="GGR17502.1"/>
    <property type="molecule type" value="Genomic_DNA"/>
</dbReference>